<dbReference type="EnsemblPlants" id="Pp3c1_5300V3.2">
    <property type="protein sequence ID" value="PAC:32966640.CDS.1"/>
    <property type="gene ID" value="Pp3c1_5300"/>
</dbReference>
<dbReference type="FunFam" id="3.10.430.100:FF:000005">
    <property type="entry name" value="50S ribosomal protein L9"/>
    <property type="match status" value="1"/>
</dbReference>
<dbReference type="EnsemblPlants" id="Pp3c1_5300V3.1">
    <property type="protein sequence ID" value="PAC:32966639.CDS.1"/>
    <property type="gene ID" value="Pp3c1_5300"/>
</dbReference>
<protein>
    <recommendedName>
        <fullName evidence="7">Large ribosomal subunit protein bL9c</fullName>
    </recommendedName>
    <alternativeName>
        <fullName evidence="8">50S ribosomal protein L9, chloroplastic</fullName>
    </alternativeName>
    <alternativeName>
        <fullName evidence="6">CL9</fullName>
    </alternativeName>
</protein>
<evidence type="ECO:0000256" key="8">
    <source>
        <dbReference type="ARBA" id="ARBA00035427"/>
    </source>
</evidence>
<dbReference type="EMBL" id="ABEU02000001">
    <property type="protein sequence ID" value="PNR61796.1"/>
    <property type="molecule type" value="Genomic_DNA"/>
</dbReference>
<dbReference type="SUPFAM" id="SSF55653">
    <property type="entry name" value="Ribosomal protein L9 C-domain"/>
    <property type="match status" value="1"/>
</dbReference>
<keyword evidence="5" id="KW-0687">Ribonucleoprotein</keyword>
<evidence type="ECO:0000256" key="2">
    <source>
        <dbReference type="ARBA" id="ARBA00022730"/>
    </source>
</evidence>
<dbReference type="InParanoid" id="A0A2K1L6Y2"/>
<dbReference type="AlphaFoldDB" id="A0A2K1L6Y2"/>
<evidence type="ECO:0000256" key="4">
    <source>
        <dbReference type="ARBA" id="ARBA00022980"/>
    </source>
</evidence>
<gene>
    <name evidence="10" type="ORF">PHYPA_000220</name>
</gene>
<dbReference type="Gramene" id="Pp3c1_5300V3.2">
    <property type="protein sequence ID" value="PAC:32966640.CDS.1"/>
    <property type="gene ID" value="Pp3c1_5300"/>
</dbReference>
<dbReference type="PANTHER" id="PTHR21368">
    <property type="entry name" value="50S RIBOSOMAL PROTEIN L9"/>
    <property type="match status" value="1"/>
</dbReference>
<dbReference type="HAMAP" id="MF_00503">
    <property type="entry name" value="Ribosomal_bL9"/>
    <property type="match status" value="1"/>
</dbReference>
<dbReference type="SUPFAM" id="SSF55658">
    <property type="entry name" value="L9 N-domain-like"/>
    <property type="match status" value="1"/>
</dbReference>
<dbReference type="NCBIfam" id="TIGR00158">
    <property type="entry name" value="L9"/>
    <property type="match status" value="1"/>
</dbReference>
<dbReference type="InterPro" id="IPR020594">
    <property type="entry name" value="Ribosomal_bL9_bac/chp"/>
</dbReference>
<dbReference type="InterPro" id="IPR009027">
    <property type="entry name" value="Ribosomal_bL9/RNase_H1_N"/>
</dbReference>
<evidence type="ECO:0000256" key="1">
    <source>
        <dbReference type="ARBA" id="ARBA00010605"/>
    </source>
</evidence>
<evidence type="ECO:0000256" key="6">
    <source>
        <dbReference type="ARBA" id="ARBA00031047"/>
    </source>
</evidence>
<dbReference type="Pfam" id="PF03948">
    <property type="entry name" value="Ribosomal_L9_C"/>
    <property type="match status" value="1"/>
</dbReference>
<evidence type="ECO:0000256" key="5">
    <source>
        <dbReference type="ARBA" id="ARBA00023274"/>
    </source>
</evidence>
<dbReference type="Gene3D" id="3.10.430.100">
    <property type="entry name" value="Ribosomal protein L9, C-terminal domain"/>
    <property type="match status" value="1"/>
</dbReference>
<evidence type="ECO:0000313" key="12">
    <source>
        <dbReference type="Proteomes" id="UP000006727"/>
    </source>
</evidence>
<dbReference type="InterPro" id="IPR036935">
    <property type="entry name" value="Ribosomal_bL9_N_sf"/>
</dbReference>
<dbReference type="GO" id="GO:0005739">
    <property type="term" value="C:mitochondrion"/>
    <property type="evidence" value="ECO:0000318"/>
    <property type="project" value="GO_Central"/>
</dbReference>
<dbReference type="InterPro" id="IPR000244">
    <property type="entry name" value="Ribosomal_bL9"/>
</dbReference>
<reference evidence="11" key="3">
    <citation type="submission" date="2020-12" db="UniProtKB">
        <authorList>
            <consortium name="EnsemblPlants"/>
        </authorList>
    </citation>
    <scope>IDENTIFICATION</scope>
</reference>
<evidence type="ECO:0000256" key="7">
    <source>
        <dbReference type="ARBA" id="ARBA00035193"/>
    </source>
</evidence>
<dbReference type="PROSITE" id="PS00651">
    <property type="entry name" value="RIBOSOMAL_L9"/>
    <property type="match status" value="1"/>
</dbReference>
<keyword evidence="12" id="KW-1185">Reference proteome</keyword>
<dbReference type="InterPro" id="IPR020070">
    <property type="entry name" value="Ribosomal_bL9_N"/>
</dbReference>
<dbReference type="GO" id="GO:0005840">
    <property type="term" value="C:ribosome"/>
    <property type="evidence" value="ECO:0007669"/>
    <property type="project" value="UniProtKB-KW"/>
</dbReference>
<comment type="similarity">
    <text evidence="1">Belongs to the bacterial ribosomal protein bL9 family.</text>
</comment>
<evidence type="ECO:0000313" key="10">
    <source>
        <dbReference type="EMBL" id="PNR61796.1"/>
    </source>
</evidence>
<keyword evidence="4" id="KW-0689">Ribosomal protein</keyword>
<dbReference type="GO" id="GO:0003735">
    <property type="term" value="F:structural constituent of ribosome"/>
    <property type="evidence" value="ECO:0007669"/>
    <property type="project" value="InterPro"/>
</dbReference>
<dbReference type="GO" id="GO:0019843">
    <property type="term" value="F:rRNA binding"/>
    <property type="evidence" value="ECO:0007669"/>
    <property type="project" value="UniProtKB-KW"/>
</dbReference>
<name>A0A2K1L6Y2_PHYPA</name>
<dbReference type="PaxDb" id="3218-PP1S45_188V6.1"/>
<reference evidence="10 12" key="2">
    <citation type="journal article" date="2018" name="Plant J.">
        <title>The Physcomitrella patens chromosome-scale assembly reveals moss genome structure and evolution.</title>
        <authorList>
            <person name="Lang D."/>
            <person name="Ullrich K.K."/>
            <person name="Murat F."/>
            <person name="Fuchs J."/>
            <person name="Jenkins J."/>
            <person name="Haas F.B."/>
            <person name="Piednoel M."/>
            <person name="Gundlach H."/>
            <person name="Van Bel M."/>
            <person name="Meyberg R."/>
            <person name="Vives C."/>
            <person name="Morata J."/>
            <person name="Symeonidi A."/>
            <person name="Hiss M."/>
            <person name="Muchero W."/>
            <person name="Kamisugi Y."/>
            <person name="Saleh O."/>
            <person name="Blanc G."/>
            <person name="Decker E.L."/>
            <person name="van Gessel N."/>
            <person name="Grimwood J."/>
            <person name="Hayes R.D."/>
            <person name="Graham S.W."/>
            <person name="Gunter L.E."/>
            <person name="McDaniel S.F."/>
            <person name="Hoernstein S.N.W."/>
            <person name="Larsson A."/>
            <person name="Li F.W."/>
            <person name="Perroud P.F."/>
            <person name="Phillips J."/>
            <person name="Ranjan P."/>
            <person name="Rokshar D.S."/>
            <person name="Rothfels C.J."/>
            <person name="Schneider L."/>
            <person name="Shu S."/>
            <person name="Stevenson D.W."/>
            <person name="Thummler F."/>
            <person name="Tillich M."/>
            <person name="Villarreal Aguilar J.C."/>
            <person name="Widiez T."/>
            <person name="Wong G.K."/>
            <person name="Wymore A."/>
            <person name="Zhang Y."/>
            <person name="Zimmer A.D."/>
            <person name="Quatrano R.S."/>
            <person name="Mayer K.F.X."/>
            <person name="Goodstein D."/>
            <person name="Casacuberta J.M."/>
            <person name="Vandepoele K."/>
            <person name="Reski R."/>
            <person name="Cuming A.C."/>
            <person name="Tuskan G.A."/>
            <person name="Maumus F."/>
            <person name="Salse J."/>
            <person name="Schmutz J."/>
            <person name="Rensing S.A."/>
        </authorList>
    </citation>
    <scope>NUCLEOTIDE SEQUENCE [LARGE SCALE GENOMIC DNA]</scope>
    <source>
        <strain evidence="11 12">cv. Gransden 2004</strain>
    </source>
</reference>
<dbReference type="Gene3D" id="3.40.5.10">
    <property type="entry name" value="Ribosomal protein L9, N-terminal domain"/>
    <property type="match status" value="1"/>
</dbReference>
<dbReference type="Pfam" id="PF01281">
    <property type="entry name" value="Ribosomal_L9_N"/>
    <property type="match status" value="1"/>
</dbReference>
<reference evidence="10 12" key="1">
    <citation type="journal article" date="2008" name="Science">
        <title>The Physcomitrella genome reveals evolutionary insights into the conquest of land by plants.</title>
        <authorList>
            <person name="Rensing S."/>
            <person name="Lang D."/>
            <person name="Zimmer A."/>
            <person name="Terry A."/>
            <person name="Salamov A."/>
            <person name="Shapiro H."/>
            <person name="Nishiyama T."/>
            <person name="Perroud P.-F."/>
            <person name="Lindquist E."/>
            <person name="Kamisugi Y."/>
            <person name="Tanahashi T."/>
            <person name="Sakakibara K."/>
            <person name="Fujita T."/>
            <person name="Oishi K."/>
            <person name="Shin-I T."/>
            <person name="Kuroki Y."/>
            <person name="Toyoda A."/>
            <person name="Suzuki Y."/>
            <person name="Hashimoto A."/>
            <person name="Yamaguchi K."/>
            <person name="Sugano A."/>
            <person name="Kohara Y."/>
            <person name="Fujiyama A."/>
            <person name="Anterola A."/>
            <person name="Aoki S."/>
            <person name="Ashton N."/>
            <person name="Barbazuk W.B."/>
            <person name="Barker E."/>
            <person name="Bennetzen J."/>
            <person name="Bezanilla M."/>
            <person name="Blankenship R."/>
            <person name="Cho S.H."/>
            <person name="Dutcher S."/>
            <person name="Estelle M."/>
            <person name="Fawcett J.A."/>
            <person name="Gundlach H."/>
            <person name="Hanada K."/>
            <person name="Heyl A."/>
            <person name="Hicks K.A."/>
            <person name="Hugh J."/>
            <person name="Lohr M."/>
            <person name="Mayer K."/>
            <person name="Melkozernov A."/>
            <person name="Murata T."/>
            <person name="Nelson D."/>
            <person name="Pils B."/>
            <person name="Prigge M."/>
            <person name="Reiss B."/>
            <person name="Renner T."/>
            <person name="Rombauts S."/>
            <person name="Rushton P."/>
            <person name="Sanderfoot A."/>
            <person name="Schween G."/>
            <person name="Shiu S.-H."/>
            <person name="Stueber K."/>
            <person name="Theodoulou F.L."/>
            <person name="Tu H."/>
            <person name="Van de Peer Y."/>
            <person name="Verrier P.J."/>
            <person name="Waters E."/>
            <person name="Wood A."/>
            <person name="Yang L."/>
            <person name="Cove D."/>
            <person name="Cuming A."/>
            <person name="Hasebe M."/>
            <person name="Lucas S."/>
            <person name="Mishler D.B."/>
            <person name="Reski R."/>
            <person name="Grigoriev I."/>
            <person name="Quatrano R.S."/>
            <person name="Boore J.L."/>
        </authorList>
    </citation>
    <scope>NUCLEOTIDE SEQUENCE [LARGE SCALE GENOMIC DNA]</scope>
    <source>
        <strain evidence="11 12">cv. Gransden 2004</strain>
    </source>
</reference>
<dbReference type="GO" id="GO:0006412">
    <property type="term" value="P:translation"/>
    <property type="evidence" value="ECO:0007669"/>
    <property type="project" value="InterPro"/>
</dbReference>
<dbReference type="Gramene" id="Pp3c1_5300V3.1">
    <property type="protein sequence ID" value="PAC:32966639.CDS.1"/>
    <property type="gene ID" value="Pp3c1_5300"/>
</dbReference>
<proteinExistence type="inferred from homology"/>
<keyword evidence="2" id="KW-0699">rRNA-binding</keyword>
<keyword evidence="3" id="KW-0694">RNA-binding</keyword>
<evidence type="ECO:0000259" key="9">
    <source>
        <dbReference type="PROSITE" id="PS00651"/>
    </source>
</evidence>
<feature type="domain" description="Ribosomal protein L9" evidence="9">
    <location>
        <begin position="70"/>
        <end position="97"/>
    </location>
</feature>
<dbReference type="FunCoup" id="A0A2K1L6Y2">
    <property type="interactions" value="1386"/>
</dbReference>
<evidence type="ECO:0000313" key="11">
    <source>
        <dbReference type="EnsemblPlants" id="PAC:32966639.CDS.1"/>
    </source>
</evidence>
<dbReference type="InterPro" id="IPR020069">
    <property type="entry name" value="Ribosomal_bL9_C"/>
</dbReference>
<dbReference type="GO" id="GO:1990904">
    <property type="term" value="C:ribonucleoprotein complex"/>
    <property type="evidence" value="ECO:0007669"/>
    <property type="project" value="UniProtKB-KW"/>
</dbReference>
<evidence type="ECO:0000256" key="3">
    <source>
        <dbReference type="ARBA" id="ARBA00022884"/>
    </source>
</evidence>
<dbReference type="Proteomes" id="UP000006727">
    <property type="component" value="Chromosome 1"/>
</dbReference>
<dbReference type="STRING" id="3218.A0A2K1L6Y2"/>
<dbReference type="InterPro" id="IPR036791">
    <property type="entry name" value="Ribosomal_bL9_C_sf"/>
</dbReference>
<organism evidence="10">
    <name type="scientific">Physcomitrium patens</name>
    <name type="common">Spreading-leaved earth moss</name>
    <name type="synonym">Physcomitrella patens</name>
    <dbReference type="NCBI Taxonomy" id="3218"/>
    <lineage>
        <taxon>Eukaryota</taxon>
        <taxon>Viridiplantae</taxon>
        <taxon>Streptophyta</taxon>
        <taxon>Embryophyta</taxon>
        <taxon>Bryophyta</taxon>
        <taxon>Bryophytina</taxon>
        <taxon>Bryopsida</taxon>
        <taxon>Funariidae</taxon>
        <taxon>Funariales</taxon>
        <taxon>Funariaceae</taxon>
        <taxon>Physcomitrium</taxon>
    </lineage>
</organism>
<dbReference type="OMA" id="HTIRIEK"/>
<accession>A0A2K1L6Y2</accession>
<sequence length="206" mass="22542">MAMAMANIMASPALLPCFEGLRAQSLTQKPAASAASTSGSPAYQPLAVVADKRVQKRRQVILTEDVEYLGKTGALLAVKTGYFRNFLYPTGKAKLATPEILKAIRVEELRKEEERKVVKAGAESVARLLQNAGMLTLRRKRGGQGKQIFGSVTSQDIVDIIRANTKQEVDKRDVTVPEVREIGQYVVEIKLHPEVTAQVKINVVGQ</sequence>